<dbReference type="InterPro" id="IPR002220">
    <property type="entry name" value="DapA-like"/>
</dbReference>
<feature type="active site" description="Proton donor/acceptor" evidence="4">
    <location>
        <position position="140"/>
    </location>
</feature>
<gene>
    <name evidence="5" type="ORF">SAMN05660206_11168</name>
</gene>
<evidence type="ECO:0000256" key="2">
    <source>
        <dbReference type="ARBA" id="ARBA00023239"/>
    </source>
</evidence>
<dbReference type="STRING" id="683125.SAMN05660206_11168"/>
<dbReference type="Proteomes" id="UP000198785">
    <property type="component" value="Unassembled WGS sequence"/>
</dbReference>
<dbReference type="Pfam" id="PF00701">
    <property type="entry name" value="DHDPS"/>
    <property type="match status" value="1"/>
</dbReference>
<dbReference type="OrthoDB" id="9796205at2"/>
<feature type="active site" description="Schiff-base intermediate with substrate" evidence="4">
    <location>
        <position position="168"/>
    </location>
</feature>
<reference evidence="5 6" key="1">
    <citation type="submission" date="2016-10" db="EMBL/GenBank/DDBJ databases">
        <authorList>
            <person name="de Groot N.N."/>
        </authorList>
    </citation>
    <scope>NUCLEOTIDE SEQUENCE [LARGE SCALE GENOMIC DNA]</scope>
    <source>
        <strain evidence="5 6">DSM 22789</strain>
    </source>
</reference>
<dbReference type="PANTHER" id="PTHR12128:SF66">
    <property type="entry name" value="4-HYDROXY-2-OXOGLUTARATE ALDOLASE, MITOCHONDRIAL"/>
    <property type="match status" value="1"/>
</dbReference>
<dbReference type="InterPro" id="IPR013785">
    <property type="entry name" value="Aldolase_TIM"/>
</dbReference>
<dbReference type="CDD" id="cd00408">
    <property type="entry name" value="DHDPS-like"/>
    <property type="match status" value="1"/>
</dbReference>
<proteinExistence type="inferred from homology"/>
<keyword evidence="6" id="KW-1185">Reference proteome</keyword>
<dbReference type="SMART" id="SM01130">
    <property type="entry name" value="DHDPS"/>
    <property type="match status" value="1"/>
</dbReference>
<evidence type="ECO:0000256" key="1">
    <source>
        <dbReference type="ARBA" id="ARBA00007592"/>
    </source>
</evidence>
<name>A0A1I6V4S6_9SPHI</name>
<organism evidence="5 6">
    <name type="scientific">Sphingobacterium wenxiniae</name>
    <dbReference type="NCBI Taxonomy" id="683125"/>
    <lineage>
        <taxon>Bacteria</taxon>
        <taxon>Pseudomonadati</taxon>
        <taxon>Bacteroidota</taxon>
        <taxon>Sphingobacteriia</taxon>
        <taxon>Sphingobacteriales</taxon>
        <taxon>Sphingobacteriaceae</taxon>
        <taxon>Sphingobacterium</taxon>
    </lineage>
</organism>
<comment type="similarity">
    <text evidence="1 3">Belongs to the DapA family.</text>
</comment>
<evidence type="ECO:0000256" key="3">
    <source>
        <dbReference type="PIRNR" id="PIRNR001365"/>
    </source>
</evidence>
<dbReference type="Gene3D" id="3.20.20.70">
    <property type="entry name" value="Aldolase class I"/>
    <property type="match status" value="1"/>
</dbReference>
<evidence type="ECO:0000313" key="6">
    <source>
        <dbReference type="Proteomes" id="UP000198785"/>
    </source>
</evidence>
<dbReference type="PIRSF" id="PIRSF001365">
    <property type="entry name" value="DHDPS"/>
    <property type="match status" value="1"/>
</dbReference>
<evidence type="ECO:0000313" key="5">
    <source>
        <dbReference type="EMBL" id="SFT08654.1"/>
    </source>
</evidence>
<dbReference type="SUPFAM" id="SSF51569">
    <property type="entry name" value="Aldolase"/>
    <property type="match status" value="1"/>
</dbReference>
<dbReference type="AlphaFoldDB" id="A0A1I6V4S6"/>
<dbReference type="GO" id="GO:0008840">
    <property type="term" value="F:4-hydroxy-tetrahydrodipicolinate synthase activity"/>
    <property type="evidence" value="ECO:0007669"/>
    <property type="project" value="TreeGrafter"/>
</dbReference>
<dbReference type="RefSeq" id="WP_093366917.1">
    <property type="nucleotide sequence ID" value="NZ_FOZZ01000011.1"/>
</dbReference>
<keyword evidence="2 3" id="KW-0456">Lyase</keyword>
<accession>A0A1I6V4S6</accession>
<sequence length="309" mass="34914">MVRSNKKFIPVMLMPFQEDGHIDYRVLGNLVEYYLEAGASGLFANCLSSEMFNLTQEEMLASVAFIVEKVNGRVSVVATGSFDQPIEMQAQFIKEIYKTGVDSVIVITSLMAKEEDTEETFQANVERLLSLTPDIPLGFYECPVPYKRVISPEFLGKLVKSGRIKYHKDTSLDIENVKAKIAYTAEVSDFGLYDAYMVHAVETLRSGSAGLSCIQGNYFPELVVWLCNHYGCPDKEEDVSQVQQFFIDNMDVMHATYPTSAKYVLQQRNLPIGVYCRSREESLHQSTKDQLNRLGDDYEILANRIGLSK</sequence>
<dbReference type="EMBL" id="FOZZ01000011">
    <property type="protein sequence ID" value="SFT08654.1"/>
    <property type="molecule type" value="Genomic_DNA"/>
</dbReference>
<evidence type="ECO:0000256" key="4">
    <source>
        <dbReference type="PIRSR" id="PIRSR001365-1"/>
    </source>
</evidence>
<dbReference type="PANTHER" id="PTHR12128">
    <property type="entry name" value="DIHYDRODIPICOLINATE SYNTHASE"/>
    <property type="match status" value="1"/>
</dbReference>
<protein>
    <submittedName>
        <fullName evidence="5">4-hydroxy-tetrahydrodipicolinate synthase</fullName>
    </submittedName>
</protein>